<protein>
    <submittedName>
        <fullName evidence="1">Uncharacterized protein</fullName>
    </submittedName>
</protein>
<dbReference type="Proteomes" id="UP001642464">
    <property type="component" value="Unassembled WGS sequence"/>
</dbReference>
<evidence type="ECO:0000313" key="3">
    <source>
        <dbReference type="Proteomes" id="UP001642464"/>
    </source>
</evidence>
<proteinExistence type="predicted"/>
<comment type="caution">
    <text evidence="1">The sequence shown here is derived from an EMBL/GenBank/DDBJ whole genome shotgun (WGS) entry which is preliminary data.</text>
</comment>
<accession>A0ABP0IBH5</accession>
<keyword evidence="3" id="KW-1185">Reference proteome</keyword>
<dbReference type="EMBL" id="CAXAMM010043473">
    <property type="protein sequence ID" value="CAK9110213.1"/>
    <property type="molecule type" value="Genomic_DNA"/>
</dbReference>
<sequence>MSTLLVLGHMEAAKKVQNPSLAASPQLKSISDKIKEAVLTMQEQYNIEEHGANPFQEGQEGQQCVEQKGKNLRQALQKAPTTVSIQLGSSWVELKKPNTWKESDIVIPLEASALTAVLDYIMVDVDDCFKTEKKRSYVKSGAYCKRQKLGSESEE</sequence>
<evidence type="ECO:0000313" key="2">
    <source>
        <dbReference type="EMBL" id="CAK9110213.1"/>
    </source>
</evidence>
<gene>
    <name evidence="2" type="ORF">SCF082_LOCUS51194</name>
    <name evidence="1" type="ORF">SCF082_LOCUS6284</name>
</gene>
<evidence type="ECO:0000313" key="1">
    <source>
        <dbReference type="EMBL" id="CAK8999958.1"/>
    </source>
</evidence>
<name>A0ABP0IBH5_9DINO</name>
<organism evidence="1 3">
    <name type="scientific">Durusdinium trenchii</name>
    <dbReference type="NCBI Taxonomy" id="1381693"/>
    <lineage>
        <taxon>Eukaryota</taxon>
        <taxon>Sar</taxon>
        <taxon>Alveolata</taxon>
        <taxon>Dinophyceae</taxon>
        <taxon>Suessiales</taxon>
        <taxon>Symbiodiniaceae</taxon>
        <taxon>Durusdinium</taxon>
    </lineage>
</organism>
<reference evidence="1 3" key="1">
    <citation type="submission" date="2024-02" db="EMBL/GenBank/DDBJ databases">
        <authorList>
            <person name="Chen Y."/>
            <person name="Shah S."/>
            <person name="Dougan E. K."/>
            <person name="Thang M."/>
            <person name="Chan C."/>
        </authorList>
    </citation>
    <scope>NUCLEOTIDE SEQUENCE [LARGE SCALE GENOMIC DNA]</scope>
</reference>
<dbReference type="EMBL" id="CAXAMM010003447">
    <property type="protein sequence ID" value="CAK8999958.1"/>
    <property type="molecule type" value="Genomic_DNA"/>
</dbReference>